<dbReference type="InterPro" id="IPR012334">
    <property type="entry name" value="Pectin_lyas_fold"/>
</dbReference>
<evidence type="ECO:0008006" key="2">
    <source>
        <dbReference type="Google" id="ProtNLM"/>
    </source>
</evidence>
<gene>
    <name evidence="1" type="primary">wzy</name>
</gene>
<dbReference type="Gene3D" id="2.160.20.10">
    <property type="entry name" value="Single-stranded right-handed beta-helix, Pectin lyase-like"/>
    <property type="match status" value="1"/>
</dbReference>
<organism evidence="1">
    <name type="scientific">Klebsiella sp. 2002/49</name>
    <dbReference type="NCBI Taxonomy" id="1497803"/>
    <lineage>
        <taxon>Bacteria</taxon>
        <taxon>Pseudomonadati</taxon>
        <taxon>Pseudomonadota</taxon>
        <taxon>Gammaproteobacteria</taxon>
        <taxon>Enterobacterales</taxon>
        <taxon>Enterobacteriaceae</taxon>
        <taxon>Klebsiella/Raoultella group</taxon>
        <taxon>Klebsiella</taxon>
    </lineage>
</organism>
<name>A0A0P0YQM4_9ENTR</name>
<dbReference type="AlphaFoldDB" id="A0A0P0YQM4"/>
<sequence length="374" mass="41058">MRNIDFKKRTFLKYAIYGFPILPVLFKAKVAVGSESFPSNDGFISIRPFLDPKDWLDCNSKKPLKDHSYALINALKESNKIYLPPVKGYYLFQNVVLPKGTILKGESELPYVANDIKDIIGNGSAVSNFDSKCPIFKFNNHVSLKGLALYGNKNIDGLISATGSKVSNIRLSKCGFYNFRIGIGSLSNYIKVDVEDCNVSSNNIGIANVVDSKLTLSTINANVMYGIKLSDGANDNIFSALKIEWNGENNLYVKNAVNNVISTSILDRSGKAGIYLENSEIILNEIIIRRSGGSSNIPKESTHIYIKGGNAIINNIITKSGRNDDGKGKLSPDFSIYAENDASLIISDSDLTGRSVDSVYEMSGNDMKIRNSKK</sequence>
<dbReference type="SUPFAM" id="SSF51126">
    <property type="entry name" value="Pectin lyase-like"/>
    <property type="match status" value="1"/>
</dbReference>
<dbReference type="EMBL" id="AB924563">
    <property type="protein sequence ID" value="BAT23471.1"/>
    <property type="molecule type" value="Genomic_DNA"/>
</dbReference>
<dbReference type="InterPro" id="IPR011050">
    <property type="entry name" value="Pectin_lyase_fold/virulence"/>
</dbReference>
<evidence type="ECO:0000313" key="1">
    <source>
        <dbReference type="EMBL" id="BAT23471.1"/>
    </source>
</evidence>
<accession>A0A0P0YQM4</accession>
<proteinExistence type="predicted"/>
<reference evidence="1" key="2">
    <citation type="journal article" date="2015" name="Sci. Rep.">
        <title>Genetic analysis of capsular polysaccharide synthesis gene clusters in 79 capsular types of Klebsiella spp.</title>
        <authorList>
            <person name="Pan Y.J."/>
            <person name="Lin T.L."/>
            <person name="Chen C.T."/>
            <person name="Chen Y.Y."/>
            <person name="Hsieh P.F."/>
            <person name="Hsu C.R."/>
            <person name="Wu M.C."/>
            <person name="Wang J.T."/>
        </authorList>
    </citation>
    <scope>NUCLEOTIDE SEQUENCE</scope>
    <source>
        <strain evidence="1">2002/49</strain>
    </source>
</reference>
<reference evidence="1" key="1">
    <citation type="submission" date="2014-04" db="EMBL/GenBank/DDBJ databases">
        <authorList>
            <person name="Harrison E."/>
        </authorList>
    </citation>
    <scope>NUCLEOTIDE SEQUENCE</scope>
    <source>
        <strain evidence="1">2002/49</strain>
    </source>
</reference>
<protein>
    <recommendedName>
        <fullName evidence="2">Right handed beta helix domain-containing protein</fullName>
    </recommendedName>
</protein>